<dbReference type="SUPFAM" id="SSF47802">
    <property type="entry name" value="DNA polymerase beta, N-terminal domain-like"/>
    <property type="match status" value="1"/>
</dbReference>
<comment type="cofactor">
    <cofactor evidence="1 16">
        <name>Mg(2+)</name>
        <dbReference type="ChEBI" id="CHEBI:18420"/>
    </cofactor>
</comment>
<dbReference type="InterPro" id="IPR027421">
    <property type="entry name" value="DNA_pol_lamdba_lyase_dom_sf"/>
</dbReference>
<evidence type="ECO:0000256" key="1">
    <source>
        <dbReference type="ARBA" id="ARBA00001946"/>
    </source>
</evidence>
<keyword evidence="20" id="KW-1185">Reference proteome</keyword>
<evidence type="ECO:0000256" key="10">
    <source>
        <dbReference type="ARBA" id="ARBA00023172"/>
    </source>
</evidence>
<evidence type="ECO:0000256" key="13">
    <source>
        <dbReference type="ARBA" id="ARBA00023254"/>
    </source>
</evidence>
<feature type="region of interest" description="Disordered" evidence="17">
    <location>
        <begin position="75"/>
        <end position="112"/>
    </location>
</feature>
<proteinExistence type="inferred from homology"/>
<reference evidence="20" key="1">
    <citation type="journal article" date="2015" name="Genome Announc.">
        <title>Draft genome sequence of Talaromyces cellulolyticus strain Y-94, a source of lignocellulosic biomass-degrading enzymes.</title>
        <authorList>
            <person name="Fujii T."/>
            <person name="Koike H."/>
            <person name="Sawayama S."/>
            <person name="Yano S."/>
            <person name="Inoue H."/>
        </authorList>
    </citation>
    <scope>NUCLEOTIDE SEQUENCE [LARGE SCALE GENOMIC DNA]</scope>
    <source>
        <strain evidence="20">Y-94</strain>
    </source>
</reference>
<dbReference type="InterPro" id="IPR047416">
    <property type="entry name" value="XPF_nuclease_Mus81"/>
</dbReference>
<evidence type="ECO:0000259" key="18">
    <source>
        <dbReference type="SMART" id="SM00891"/>
    </source>
</evidence>
<accession>A0A6V8HCX5</accession>
<dbReference type="FunFam" id="1.10.10.10:FF:000307">
    <property type="entry name" value="Crossover junction endonuclease MUS81"/>
    <property type="match status" value="1"/>
</dbReference>
<dbReference type="CDD" id="cd20074">
    <property type="entry name" value="XPF_nuclease_Mus81"/>
    <property type="match status" value="1"/>
</dbReference>
<comment type="caution">
    <text evidence="19">The sequence shown here is derived from an EMBL/GenBank/DDBJ whole genome shotgun (WGS) entry which is preliminary data.</text>
</comment>
<keyword evidence="10 16" id="KW-0233">DNA recombination</keyword>
<dbReference type="GO" id="GO:0031297">
    <property type="term" value="P:replication fork processing"/>
    <property type="evidence" value="ECO:0007669"/>
    <property type="project" value="UniProtKB-ARBA"/>
</dbReference>
<dbReference type="GO" id="GO:0005634">
    <property type="term" value="C:nucleus"/>
    <property type="evidence" value="ECO:0007669"/>
    <property type="project" value="UniProtKB-SubCell"/>
</dbReference>
<dbReference type="PANTHER" id="PTHR13451">
    <property type="entry name" value="CLASS II CROSSOVER JUNCTION ENDONUCLEASE MUS81"/>
    <property type="match status" value="1"/>
</dbReference>
<evidence type="ECO:0000256" key="4">
    <source>
        <dbReference type="ARBA" id="ARBA00022722"/>
    </source>
</evidence>
<dbReference type="GO" id="GO:0048257">
    <property type="term" value="F:3'-flap endonuclease activity"/>
    <property type="evidence" value="ECO:0007669"/>
    <property type="project" value="TreeGrafter"/>
</dbReference>
<dbReference type="InterPro" id="IPR036388">
    <property type="entry name" value="WH-like_DNA-bd_sf"/>
</dbReference>
<evidence type="ECO:0000256" key="17">
    <source>
        <dbReference type="SAM" id="MobiDB-lite"/>
    </source>
</evidence>
<dbReference type="Gene3D" id="1.10.150.670">
    <property type="entry name" value="Crossover junction endonuclease EME1, DNA-binding domain"/>
    <property type="match status" value="1"/>
</dbReference>
<evidence type="ECO:0000313" key="20">
    <source>
        <dbReference type="Proteomes" id="UP000053095"/>
    </source>
</evidence>
<dbReference type="SMART" id="SM00891">
    <property type="entry name" value="ERCC4"/>
    <property type="match status" value="1"/>
</dbReference>
<evidence type="ECO:0000256" key="9">
    <source>
        <dbReference type="ARBA" id="ARBA00022842"/>
    </source>
</evidence>
<dbReference type="AlphaFoldDB" id="A0A6V8HCX5"/>
<keyword evidence="4 16" id="KW-0540">Nuclease</keyword>
<dbReference type="InterPro" id="IPR010996">
    <property type="entry name" value="HHH_MUS81"/>
</dbReference>
<keyword evidence="9 16" id="KW-0460">Magnesium</keyword>
<dbReference type="EMBL" id="DF933830">
    <property type="protein sequence ID" value="GAM39327.1"/>
    <property type="molecule type" value="Genomic_DNA"/>
</dbReference>
<keyword evidence="6 16" id="KW-0255">Endonuclease</keyword>
<comment type="subunit">
    <text evidence="15 16">Interacts with EME1.</text>
</comment>
<dbReference type="Proteomes" id="UP000053095">
    <property type="component" value="Unassembled WGS sequence"/>
</dbReference>
<dbReference type="Gene3D" id="1.10.10.10">
    <property type="entry name" value="Winged helix-like DNA-binding domain superfamily/Winged helix DNA-binding domain"/>
    <property type="match status" value="1"/>
</dbReference>
<dbReference type="Pfam" id="PF21136">
    <property type="entry name" value="WHD_MUS81"/>
    <property type="match status" value="1"/>
</dbReference>
<dbReference type="InterPro" id="IPR047417">
    <property type="entry name" value="WHD_MUS81"/>
</dbReference>
<dbReference type="Gene3D" id="1.10.150.110">
    <property type="entry name" value="DNA polymerase beta, N-terminal domain-like"/>
    <property type="match status" value="1"/>
</dbReference>
<dbReference type="GO" id="GO:0031573">
    <property type="term" value="P:mitotic intra-S DNA damage checkpoint signaling"/>
    <property type="evidence" value="ECO:0007669"/>
    <property type="project" value="TreeGrafter"/>
</dbReference>
<evidence type="ECO:0000256" key="15">
    <source>
        <dbReference type="ARBA" id="ARBA00064962"/>
    </source>
</evidence>
<dbReference type="FunFam" id="3.40.50.10130:FF:000003">
    <property type="entry name" value="Crossover junction endonuclease MUS81"/>
    <property type="match status" value="1"/>
</dbReference>
<dbReference type="Gene3D" id="3.40.50.10130">
    <property type="match status" value="1"/>
</dbReference>
<dbReference type="GO" id="GO:0048476">
    <property type="term" value="C:Holliday junction resolvase complex"/>
    <property type="evidence" value="ECO:0007669"/>
    <property type="project" value="UniProtKB-UniRule"/>
</dbReference>
<evidence type="ECO:0000256" key="5">
    <source>
        <dbReference type="ARBA" id="ARBA00022723"/>
    </source>
</evidence>
<keyword evidence="7 16" id="KW-0227">DNA damage</keyword>
<sequence length="614" mass="68477">MADTCANPLLLGWIKEWLDQARERNSKGFTVYKKAYESMKACPLEFSHPSEAIQLNGLGPKLCDRLTEKLKEYCDQHGLPMPEPPTKQKSQKRQSGDDLPGQDQPAKKRKAKPYIPALRSGAYALVLGLSTLDENSSQGMSKAQLIEVAQPHSDSSFTAPSDPTKFYTAWNSMKTLITKELVYEHGRPLRKYALTEEGWECAKRIRNTSAVGLPLPNQPTLPRDPSRPIANRTSQNNDRPSTSLDDDEITVLDDIDPIPAARRKESQLPSSNRPGKPIILSPNSFTIELILDSREVRAKNDRDYISKELETKGITTQVRALELGDAMWVAKGKDPDYLSRYGEEGDEVMLDWIVERKRLDDLIGSIKDGRFHEQKFRLRRSGISNVVYLIEEFTVSHPSAAAGGNVPNYQDAVASAIASTQVVNGYFVKKTKNLDDTIRYLARMTFLLRKMYGTDFLPASSLGSSQPSRSCVKPKSVALIPSSNLSSSESYLTTLRELRSSRSSETTTYGVSFSTFSALTSKSDTLTLRDVFLKMLMCTRGITGDKALEIQRHWRTPRAFMEGFESVSSSAATPQEAAKAREKMLTDKMGDLIAKKKIAGTLSRKVAEIWGEPE</sequence>
<evidence type="ECO:0000256" key="3">
    <source>
        <dbReference type="ARBA" id="ARBA00010015"/>
    </source>
</evidence>
<keyword evidence="11 16" id="KW-0234">DNA repair</keyword>
<dbReference type="InterPro" id="IPR011335">
    <property type="entry name" value="Restrct_endonuc-II-like"/>
</dbReference>
<evidence type="ECO:0000256" key="6">
    <source>
        <dbReference type="ARBA" id="ARBA00022759"/>
    </source>
</evidence>
<evidence type="ECO:0000256" key="16">
    <source>
        <dbReference type="RuleBase" id="RU369042"/>
    </source>
</evidence>
<protein>
    <recommendedName>
        <fullName evidence="16">Crossover junction endonuclease MUS81</fullName>
        <ecNumber evidence="16">3.1.22.-</ecNumber>
    </recommendedName>
</protein>
<evidence type="ECO:0000256" key="12">
    <source>
        <dbReference type="ARBA" id="ARBA00023242"/>
    </source>
</evidence>
<dbReference type="InterPro" id="IPR006166">
    <property type="entry name" value="ERCC4_domain"/>
</dbReference>
<dbReference type="GO" id="GO:0008821">
    <property type="term" value="F:crossover junction DNA endonuclease activity"/>
    <property type="evidence" value="ECO:0007669"/>
    <property type="project" value="UniProtKB-UniRule"/>
</dbReference>
<dbReference type="FunFam" id="1.10.150.110:FF:000001">
    <property type="entry name" value="Putative Crossover junction endonuclease MUS81"/>
    <property type="match status" value="1"/>
</dbReference>
<comment type="subcellular location">
    <subcellularLocation>
        <location evidence="2 16">Nucleus</location>
    </subcellularLocation>
</comment>
<evidence type="ECO:0000256" key="8">
    <source>
        <dbReference type="ARBA" id="ARBA00022801"/>
    </source>
</evidence>
<feature type="region of interest" description="Disordered" evidence="17">
    <location>
        <begin position="210"/>
        <end position="252"/>
    </location>
</feature>
<dbReference type="SUPFAM" id="SSF52980">
    <property type="entry name" value="Restriction endonuclease-like"/>
    <property type="match status" value="1"/>
</dbReference>
<name>A0A6V8HCX5_TALPI</name>
<dbReference type="Pfam" id="PF02732">
    <property type="entry name" value="ERCC4"/>
    <property type="match status" value="1"/>
</dbReference>
<dbReference type="InterPro" id="IPR042530">
    <property type="entry name" value="EME1/EME2_C"/>
</dbReference>
<dbReference type="GO" id="GO:0000727">
    <property type="term" value="P:double-strand break repair via break-induced replication"/>
    <property type="evidence" value="ECO:0007669"/>
    <property type="project" value="UniProtKB-UniRule"/>
</dbReference>
<comment type="similarity">
    <text evidence="3 16">Belongs to the XPF family.</text>
</comment>
<dbReference type="GO" id="GO:0006308">
    <property type="term" value="P:DNA catabolic process"/>
    <property type="evidence" value="ECO:0007669"/>
    <property type="project" value="UniProtKB-UniRule"/>
</dbReference>
<keyword evidence="5 16" id="KW-0479">Metal-binding</keyword>
<dbReference type="Pfam" id="PF14716">
    <property type="entry name" value="HHH_8"/>
    <property type="match status" value="1"/>
</dbReference>
<dbReference type="GO" id="GO:0000712">
    <property type="term" value="P:resolution of meiotic recombination intermediates"/>
    <property type="evidence" value="ECO:0007669"/>
    <property type="project" value="UniProtKB-ARBA"/>
</dbReference>
<evidence type="ECO:0000313" key="19">
    <source>
        <dbReference type="EMBL" id="GAM39327.1"/>
    </source>
</evidence>
<dbReference type="GO" id="GO:0003677">
    <property type="term" value="F:DNA binding"/>
    <property type="evidence" value="ECO:0007669"/>
    <property type="project" value="UniProtKB-UniRule"/>
</dbReference>
<feature type="domain" description="ERCC4" evidence="18">
    <location>
        <begin position="288"/>
        <end position="394"/>
    </location>
</feature>
<comment type="function">
    <text evidence="14 16">Interacts with EME1 to form a DNA structure-specific endonuclease with substrate preference for branched DNA structures with a 5'-end at the branch nick. Typical substrates include 3'-flap structures, D-loops, replication forks and nicked Holliday junctions. May be required in mitosis for the processing of stalled or collapsed replication fork intermediates. May be required in meiosis for the repair of meiosis-specific double strand breaks subsequent to single-end invasion (SEI).</text>
</comment>
<keyword evidence="8 16" id="KW-0378">Hydrolase</keyword>
<evidence type="ECO:0000256" key="14">
    <source>
        <dbReference type="ARBA" id="ARBA00058015"/>
    </source>
</evidence>
<dbReference type="GO" id="GO:0046872">
    <property type="term" value="F:metal ion binding"/>
    <property type="evidence" value="ECO:0007669"/>
    <property type="project" value="UniProtKB-UniRule"/>
</dbReference>
<evidence type="ECO:0000256" key="7">
    <source>
        <dbReference type="ARBA" id="ARBA00022763"/>
    </source>
</evidence>
<organism evidence="19 20">
    <name type="scientific">Talaromyces pinophilus</name>
    <name type="common">Penicillium pinophilum</name>
    <dbReference type="NCBI Taxonomy" id="128442"/>
    <lineage>
        <taxon>Eukaryota</taxon>
        <taxon>Fungi</taxon>
        <taxon>Dikarya</taxon>
        <taxon>Ascomycota</taxon>
        <taxon>Pezizomycotina</taxon>
        <taxon>Eurotiomycetes</taxon>
        <taxon>Eurotiomycetidae</taxon>
        <taxon>Eurotiales</taxon>
        <taxon>Trichocomaceae</taxon>
        <taxon>Talaromyces</taxon>
        <taxon>Talaromyces sect. Talaromyces</taxon>
    </lineage>
</organism>
<dbReference type="EC" id="3.1.22.-" evidence="16"/>
<evidence type="ECO:0000256" key="11">
    <source>
        <dbReference type="ARBA" id="ARBA00023204"/>
    </source>
</evidence>
<dbReference type="PANTHER" id="PTHR13451:SF0">
    <property type="entry name" value="CROSSOVER JUNCTION ENDONUCLEASE MUS81"/>
    <property type="match status" value="1"/>
</dbReference>
<keyword evidence="13" id="KW-0469">Meiosis</keyword>
<feature type="compositionally biased region" description="Polar residues" evidence="17">
    <location>
        <begin position="231"/>
        <end position="243"/>
    </location>
</feature>
<gene>
    <name evidence="19" type="ORF">TCE0_034f10788</name>
</gene>
<dbReference type="CDD" id="cd21036">
    <property type="entry name" value="WH_MUS81"/>
    <property type="match status" value="1"/>
</dbReference>
<keyword evidence="12 16" id="KW-0539">Nucleus</keyword>
<evidence type="ECO:0000256" key="2">
    <source>
        <dbReference type="ARBA" id="ARBA00004123"/>
    </source>
</evidence>
<dbReference type="InterPro" id="IPR033309">
    <property type="entry name" value="Mus81"/>
</dbReference>